<dbReference type="RefSeq" id="WP_127082382.1">
    <property type="nucleotide sequence ID" value="NZ_RSCL01000009.1"/>
</dbReference>
<dbReference type="Pfam" id="PF03432">
    <property type="entry name" value="Relaxase"/>
    <property type="match status" value="1"/>
</dbReference>
<evidence type="ECO:0000313" key="2">
    <source>
        <dbReference type="EMBL" id="RUT05133.1"/>
    </source>
</evidence>
<comment type="caution">
    <text evidence="2">The sequence shown here is derived from an EMBL/GenBank/DDBJ whole genome shotgun (WGS) entry which is preliminary data.</text>
</comment>
<dbReference type="EMBL" id="RSCL01000009">
    <property type="protein sequence ID" value="RUT05133.1"/>
    <property type="molecule type" value="Genomic_DNA"/>
</dbReference>
<reference evidence="2" key="1">
    <citation type="submission" date="2018-12" db="EMBL/GenBank/DDBJ databases">
        <authorList>
            <person name="Will S."/>
            <person name="Neumann-Schaal M."/>
            <person name="Henke P."/>
        </authorList>
    </citation>
    <scope>NUCLEOTIDE SEQUENCE</scope>
    <source>
        <strain evidence="2">PCC 7102</strain>
    </source>
</reference>
<organism evidence="2 3">
    <name type="scientific">Dulcicalothrix desertica PCC 7102</name>
    <dbReference type="NCBI Taxonomy" id="232991"/>
    <lineage>
        <taxon>Bacteria</taxon>
        <taxon>Bacillati</taxon>
        <taxon>Cyanobacteriota</taxon>
        <taxon>Cyanophyceae</taxon>
        <taxon>Nostocales</taxon>
        <taxon>Calotrichaceae</taxon>
        <taxon>Dulcicalothrix</taxon>
    </lineage>
</organism>
<accession>A0A433VGB0</accession>
<gene>
    <name evidence="2" type="ORF">DSM106972_039540</name>
</gene>
<evidence type="ECO:0000259" key="1">
    <source>
        <dbReference type="Pfam" id="PF03432"/>
    </source>
</evidence>
<evidence type="ECO:0000313" key="3">
    <source>
        <dbReference type="Proteomes" id="UP000271624"/>
    </source>
</evidence>
<keyword evidence="3" id="KW-1185">Reference proteome</keyword>
<name>A0A433VGB0_9CYAN</name>
<dbReference type="AlphaFoldDB" id="A0A433VGB0"/>
<dbReference type="Proteomes" id="UP000271624">
    <property type="component" value="Unassembled WGS sequence"/>
</dbReference>
<reference evidence="2" key="2">
    <citation type="journal article" date="2019" name="Genome Biol. Evol.">
        <title>Day and night: Metabolic profiles and evolutionary relationships of six axenic non-marine cyanobacteria.</title>
        <authorList>
            <person name="Will S.E."/>
            <person name="Henke P."/>
            <person name="Boedeker C."/>
            <person name="Huang S."/>
            <person name="Brinkmann H."/>
            <person name="Rohde M."/>
            <person name="Jarek M."/>
            <person name="Friedl T."/>
            <person name="Seufert S."/>
            <person name="Schumacher M."/>
            <person name="Overmann J."/>
            <person name="Neumann-Schaal M."/>
            <person name="Petersen J."/>
        </authorList>
    </citation>
    <scope>NUCLEOTIDE SEQUENCE [LARGE SCALE GENOMIC DNA]</scope>
    <source>
        <strain evidence="2">PCC 7102</strain>
    </source>
</reference>
<proteinExistence type="predicted"/>
<dbReference type="InterPro" id="IPR005094">
    <property type="entry name" value="Endonuclease_MobA/VirD2"/>
</dbReference>
<feature type="domain" description="MobA/VirD2-like nuclease" evidence="1">
    <location>
        <begin position="22"/>
        <end position="156"/>
    </location>
</feature>
<sequence length="165" mass="19459">MINKIFKYSSCDVVVKYVLDDLGATLDHTNMTSRTSDMLAKEFELFEEIKPEERCTCYHIIFSIDSRDPEHHLGECNQHLSEYDYYQLARRYLEQMGFLSGDGMHKSQYVMARTQSVDEQDIHIVVSRVRMNGTVVSNYLEEQRNEFVVNRLNHEFDMQDLTHTC</sequence>
<protein>
    <recommendedName>
        <fullName evidence="1">MobA/VirD2-like nuclease domain-containing protein</fullName>
    </recommendedName>
</protein>